<evidence type="ECO:0000259" key="5">
    <source>
        <dbReference type="Pfam" id="PF18076"/>
    </source>
</evidence>
<keyword evidence="1" id="KW-0436">Ligase</keyword>
<keyword evidence="4" id="KW-0067">ATP-binding</keyword>
<reference evidence="6 7" key="1">
    <citation type="submission" date="2020-10" db="EMBL/GenBank/DDBJ databases">
        <authorList>
            <person name="Sedaghatjoo S."/>
        </authorList>
    </citation>
    <scope>NUCLEOTIDE SEQUENCE [LARGE SCALE GENOMIC DNA]</scope>
    <source>
        <strain evidence="6 7">LLFL</strain>
    </source>
</reference>
<dbReference type="SUPFAM" id="SSF82697">
    <property type="entry name" value="PurS-like"/>
    <property type="match status" value="1"/>
</dbReference>
<dbReference type="Pfam" id="PF18076">
    <property type="entry name" value="FGAR-AT_N"/>
    <property type="match status" value="1"/>
</dbReference>
<protein>
    <recommendedName>
        <fullName evidence="5">Phosphoribosylformylglycinamidine synthase N-terminal domain-containing protein</fullName>
    </recommendedName>
</protein>
<dbReference type="AlphaFoldDB" id="A0A9N8M0L5"/>
<evidence type="ECO:0000256" key="2">
    <source>
        <dbReference type="ARBA" id="ARBA00022741"/>
    </source>
</evidence>
<dbReference type="Proteomes" id="UP000836404">
    <property type="component" value="Unassembled WGS sequence"/>
</dbReference>
<keyword evidence="7" id="KW-1185">Reference proteome</keyword>
<accession>A0A9N8M0L5</accession>
<name>A0A9N8M0L5_9BASI</name>
<dbReference type="InterPro" id="IPR036604">
    <property type="entry name" value="PurS-like_sf"/>
</dbReference>
<feature type="domain" description="Phosphoribosylformylglycinamidine synthase N-terminal" evidence="5">
    <location>
        <begin position="342"/>
        <end position="398"/>
    </location>
</feature>
<evidence type="ECO:0000313" key="6">
    <source>
        <dbReference type="EMBL" id="CAD6952206.1"/>
    </source>
</evidence>
<evidence type="ECO:0000256" key="4">
    <source>
        <dbReference type="ARBA" id="ARBA00022840"/>
    </source>
</evidence>
<comment type="caution">
    <text evidence="6">The sequence shown here is derived from an EMBL/GenBank/DDBJ whole genome shotgun (WGS) entry which is preliminary data.</text>
</comment>
<proteinExistence type="predicted"/>
<evidence type="ECO:0000256" key="1">
    <source>
        <dbReference type="ARBA" id="ARBA00022598"/>
    </source>
</evidence>
<dbReference type="GO" id="GO:0005524">
    <property type="term" value="F:ATP binding"/>
    <property type="evidence" value="ECO:0007669"/>
    <property type="project" value="UniProtKB-KW"/>
</dbReference>
<dbReference type="GO" id="GO:0006164">
    <property type="term" value="P:purine nucleotide biosynthetic process"/>
    <property type="evidence" value="ECO:0007669"/>
    <property type="project" value="UniProtKB-KW"/>
</dbReference>
<dbReference type="GO" id="GO:0016874">
    <property type="term" value="F:ligase activity"/>
    <property type="evidence" value="ECO:0007669"/>
    <property type="project" value="UniProtKB-KW"/>
</dbReference>
<sequence>MSLAKKKEWVRSTAHHGLDHGICHVLSSMSILRRRKVTQPIPPESDLPLHQTLAMQLLARLGSIRQGHQQIQGRNNRGERGTAMIKNINKNLTKARTAAYELLPKLNEAARVRSRSRLEPFTPLRKDELFSDAAYRWVARETQQYSAWWSNPVVSAALDAFEELVRLEEEVGRVRLEIKSALLWLKAEIQNAFSTSSPSSLISRLDLMRIYLAWYPPHARNSAQDKFPWGLPAGAQEIVSDSIKVAPSNMEGDVKDDPRLVQEAVDLIHAGVLTSSDIPTIFFDPSSPSVRIPILPPPTHAAQRRTPEQYPLTPSTSILRQSPSRLPLHVILKDNRRCPHLRRCGLAKLVCRTERGIAYVITLAPDSDLSLETIASNEATTALLHDRMTQVIATTLPSHAPILHRSDMSILSAIAP</sequence>
<dbReference type="InterPro" id="IPR040707">
    <property type="entry name" value="FGAR-AT_N"/>
</dbReference>
<keyword evidence="3" id="KW-0658">Purine biosynthesis</keyword>
<evidence type="ECO:0000313" key="7">
    <source>
        <dbReference type="Proteomes" id="UP000836404"/>
    </source>
</evidence>
<organism evidence="6 7">
    <name type="scientific">Tilletia laevis</name>
    <dbReference type="NCBI Taxonomy" id="157183"/>
    <lineage>
        <taxon>Eukaryota</taxon>
        <taxon>Fungi</taxon>
        <taxon>Dikarya</taxon>
        <taxon>Basidiomycota</taxon>
        <taxon>Ustilaginomycotina</taxon>
        <taxon>Exobasidiomycetes</taxon>
        <taxon>Tilletiales</taxon>
        <taxon>Tilletiaceae</taxon>
        <taxon>Tilletia</taxon>
    </lineage>
</organism>
<gene>
    <name evidence="6" type="ORF">JKILLFL_G5572</name>
</gene>
<keyword evidence="2" id="KW-0547">Nucleotide-binding</keyword>
<dbReference type="EMBL" id="CAJHJF010005779">
    <property type="protein sequence ID" value="CAD6952206.1"/>
    <property type="molecule type" value="Genomic_DNA"/>
</dbReference>
<evidence type="ECO:0000256" key="3">
    <source>
        <dbReference type="ARBA" id="ARBA00022755"/>
    </source>
</evidence>